<dbReference type="SUPFAM" id="SSF103084">
    <property type="entry name" value="Holliday junction resolvase RusA"/>
    <property type="match status" value="1"/>
</dbReference>
<dbReference type="EMBL" id="CP115541">
    <property type="protein sequence ID" value="WNH52454.1"/>
    <property type="molecule type" value="Genomic_DNA"/>
</dbReference>
<organism evidence="1 2">
    <name type="scientific">Stenotrophomonas oahuensis</name>
    <dbReference type="NCBI Taxonomy" id="3003271"/>
    <lineage>
        <taxon>Bacteria</taxon>
        <taxon>Pseudomonadati</taxon>
        <taxon>Pseudomonadota</taxon>
        <taxon>Gammaproteobacteria</taxon>
        <taxon>Lysobacterales</taxon>
        <taxon>Lysobacteraceae</taxon>
        <taxon>Stenotrophomonas</taxon>
    </lineage>
</organism>
<dbReference type="Gene3D" id="3.30.1330.70">
    <property type="entry name" value="Holliday junction resolvase RusA"/>
    <property type="match status" value="1"/>
</dbReference>
<sequence length="130" mass="14368">MQLILQAKAMPTPRPRGRAIPRPGGKAIVSMYHPKEYTEYKAMLARMIREQTAGDSIITTPVAVRIIVRVAKPKTTKLAAPAPDVDNYAKGVLDAMTDAQVWADDKLVHSFYIEKTWDAEDCIEVEVSGA</sequence>
<evidence type="ECO:0000313" key="2">
    <source>
        <dbReference type="Proteomes" id="UP001302072"/>
    </source>
</evidence>
<keyword evidence="2" id="KW-1185">Reference proteome</keyword>
<dbReference type="RefSeq" id="WP_311191652.1">
    <property type="nucleotide sequence ID" value="NZ_CP115541.1"/>
</dbReference>
<protein>
    <submittedName>
        <fullName evidence="1">RusA family crossover junction endodeoxyribonuclease</fullName>
    </submittedName>
</protein>
<dbReference type="InterPro" id="IPR008822">
    <property type="entry name" value="Endonuclease_RusA-like"/>
</dbReference>
<accession>A0ABY9YQG4</accession>
<reference evidence="1 2" key="1">
    <citation type="submission" date="2022-12" db="EMBL/GenBank/DDBJ databases">
        <title>Two new species, Stenotrophomonas aracearum and Stenotrophomonas oahuensis, isolated from Anthurium (Araceae family) in Hawaii.</title>
        <authorList>
            <person name="Chunag S.C."/>
            <person name="Dobhal S."/>
            <person name="Alvarez A."/>
            <person name="Arif M."/>
        </authorList>
    </citation>
    <scope>NUCLEOTIDE SEQUENCE [LARGE SCALE GENOMIC DNA]</scope>
    <source>
        <strain evidence="1 2">A5586</strain>
    </source>
</reference>
<dbReference type="Proteomes" id="UP001302072">
    <property type="component" value="Chromosome"/>
</dbReference>
<proteinExistence type="predicted"/>
<evidence type="ECO:0000313" key="1">
    <source>
        <dbReference type="EMBL" id="WNH52454.1"/>
    </source>
</evidence>
<dbReference type="InterPro" id="IPR036614">
    <property type="entry name" value="RusA-like_sf"/>
</dbReference>
<dbReference type="Pfam" id="PF05866">
    <property type="entry name" value="RusA"/>
    <property type="match status" value="1"/>
</dbReference>
<gene>
    <name evidence="1" type="ORF">PDM29_19380</name>
</gene>
<name>A0ABY9YQG4_9GAMM</name>